<evidence type="ECO:0000313" key="3">
    <source>
        <dbReference type="EMBL" id="REK76809.1"/>
    </source>
</evidence>
<dbReference type="InterPro" id="IPR012854">
    <property type="entry name" value="Cu_amine_oxidase-like_N"/>
</dbReference>
<organism evidence="3 4">
    <name type="scientific">Paenibacillus paeoniae</name>
    <dbReference type="NCBI Taxonomy" id="2292705"/>
    <lineage>
        <taxon>Bacteria</taxon>
        <taxon>Bacillati</taxon>
        <taxon>Bacillota</taxon>
        <taxon>Bacilli</taxon>
        <taxon>Bacillales</taxon>
        <taxon>Paenibacillaceae</taxon>
        <taxon>Paenibacillus</taxon>
    </lineage>
</organism>
<proteinExistence type="predicted"/>
<sequence>MKNKSLAKLLLAVLLAAGVIVTGVPSDVQASVTAVTKIDNATKAIAHAQGLNLIPDGARAAAKQNGDKWEVTFKNDEEGPGGGPLLYGTIVLYAKTGKVASYATGLKQSNYNVQPGGDPDDESVMTYSIEESITIATDFIKQQDWKLEDSWVFNPYPLSENSTKFDAKQWNHVRFDRSHDGIRDSWDEVSVTVDRWRGEVVSYYVDWEERIYTPNKGNQASPISLYKAGQLFYDVIEPLLIWQGVKDPNQPELVYALHDQYVMAIDGTIPSEYQRVNPPLEENIKPAYSSKLAKKRLLAMYDLNLEYINGNLAYRLRLQPEITFFMDGWHPTIDADSGKWLNFLNDPILTPFPPAGEWLVHAAPAGKIGYDAAILWNNELLPLENEPFIRDGYTLVPFRELLEKLGAKITWNAKERKVTASKEGTSIELTVDSETAYINGNAKKLDAPARLKNGRTYIPARLVLEAFGLKVGWNNESRLVLVGTKDQMPVPTQEELKRHRFQAQLNWENKALH</sequence>
<dbReference type="InterPro" id="IPR036582">
    <property type="entry name" value="Mao_N_sf"/>
</dbReference>
<dbReference type="RefSeq" id="WP_116043964.1">
    <property type="nucleotide sequence ID" value="NZ_QUBQ01000001.1"/>
</dbReference>
<name>A0A371PMC9_9BACL</name>
<dbReference type="EMBL" id="QUBQ01000001">
    <property type="protein sequence ID" value="REK76809.1"/>
    <property type="molecule type" value="Genomic_DNA"/>
</dbReference>
<feature type="chain" id="PRO_5016870348" evidence="1">
    <location>
        <begin position="31"/>
        <end position="513"/>
    </location>
</feature>
<dbReference type="SUPFAM" id="SSF55383">
    <property type="entry name" value="Copper amine oxidase, domain N"/>
    <property type="match status" value="1"/>
</dbReference>
<dbReference type="Pfam" id="PF07833">
    <property type="entry name" value="Cu_amine_oxidN1"/>
    <property type="match status" value="1"/>
</dbReference>
<protein>
    <submittedName>
        <fullName evidence="3">Copper amine oxidase N-terminal domain-containing protein</fullName>
    </submittedName>
</protein>
<keyword evidence="1" id="KW-0732">Signal</keyword>
<feature type="signal peptide" evidence="1">
    <location>
        <begin position="1"/>
        <end position="30"/>
    </location>
</feature>
<keyword evidence="4" id="KW-1185">Reference proteome</keyword>
<dbReference type="Proteomes" id="UP000261905">
    <property type="component" value="Unassembled WGS sequence"/>
</dbReference>
<dbReference type="Gene3D" id="3.30.457.10">
    <property type="entry name" value="Copper amine oxidase-like, N-terminal domain"/>
    <property type="match status" value="1"/>
</dbReference>
<evidence type="ECO:0000313" key="4">
    <source>
        <dbReference type="Proteomes" id="UP000261905"/>
    </source>
</evidence>
<accession>A0A371PMC9</accession>
<comment type="caution">
    <text evidence="3">The sequence shown here is derived from an EMBL/GenBank/DDBJ whole genome shotgun (WGS) entry which is preliminary data.</text>
</comment>
<gene>
    <name evidence="3" type="ORF">DX130_07195</name>
</gene>
<feature type="domain" description="Copper amine oxidase-like N-terminal" evidence="2">
    <location>
        <begin position="377"/>
        <end position="481"/>
    </location>
</feature>
<reference evidence="3 4" key="1">
    <citation type="submission" date="2018-08" db="EMBL/GenBank/DDBJ databases">
        <title>Paenibacillus sp. M4BSY-1, whole genome shotgun sequence.</title>
        <authorList>
            <person name="Tuo L."/>
        </authorList>
    </citation>
    <scope>NUCLEOTIDE SEQUENCE [LARGE SCALE GENOMIC DNA]</scope>
    <source>
        <strain evidence="3 4">M4BSY-1</strain>
    </source>
</reference>
<dbReference type="AlphaFoldDB" id="A0A371PMC9"/>
<dbReference type="OrthoDB" id="2601932at2"/>
<evidence type="ECO:0000256" key="1">
    <source>
        <dbReference type="SAM" id="SignalP"/>
    </source>
</evidence>
<evidence type="ECO:0000259" key="2">
    <source>
        <dbReference type="Pfam" id="PF07833"/>
    </source>
</evidence>